<accession>A0ABX0QDV7</accession>
<evidence type="ECO:0000313" key="2">
    <source>
        <dbReference type="Proteomes" id="UP000606008"/>
    </source>
</evidence>
<evidence type="ECO:0008006" key="3">
    <source>
        <dbReference type="Google" id="ProtNLM"/>
    </source>
</evidence>
<dbReference type="Proteomes" id="UP000606008">
    <property type="component" value="Unassembled WGS sequence"/>
</dbReference>
<comment type="caution">
    <text evidence="1">The sequence shown here is derived from an EMBL/GenBank/DDBJ whole genome shotgun (WGS) entry which is preliminary data.</text>
</comment>
<keyword evidence="2" id="KW-1185">Reference proteome</keyword>
<dbReference type="Gene3D" id="2.40.160.20">
    <property type="match status" value="1"/>
</dbReference>
<organism evidence="1 2">
    <name type="scientific">Fibrivirga algicola</name>
    <dbReference type="NCBI Taxonomy" id="2950420"/>
    <lineage>
        <taxon>Bacteria</taxon>
        <taxon>Pseudomonadati</taxon>
        <taxon>Bacteroidota</taxon>
        <taxon>Cytophagia</taxon>
        <taxon>Cytophagales</taxon>
        <taxon>Spirosomataceae</taxon>
        <taxon>Fibrivirga</taxon>
    </lineage>
</organism>
<dbReference type="EMBL" id="WAEL01000001">
    <property type="protein sequence ID" value="NID09028.1"/>
    <property type="molecule type" value="Genomic_DNA"/>
</dbReference>
<reference evidence="2" key="2">
    <citation type="submission" date="2023-07" db="EMBL/GenBank/DDBJ databases">
        <authorList>
            <person name="Jung D.-H."/>
        </authorList>
    </citation>
    <scope>NUCLEOTIDE SEQUENCE [LARGE SCALE GENOMIC DNA]</scope>
    <source>
        <strain evidence="2">JA-25</strain>
    </source>
</reference>
<name>A0ABX0QDV7_9BACT</name>
<reference evidence="2" key="1">
    <citation type="submission" date="2019-09" db="EMBL/GenBank/DDBJ databases">
        <authorList>
            <person name="Jung D.-H."/>
        </authorList>
    </citation>
    <scope>NUCLEOTIDE SEQUENCE [LARGE SCALE GENOMIC DNA]</scope>
    <source>
        <strain evidence="2">JA-25</strain>
    </source>
</reference>
<evidence type="ECO:0000313" key="1">
    <source>
        <dbReference type="EMBL" id="NID09028.1"/>
    </source>
</evidence>
<protein>
    <recommendedName>
        <fullName evidence="3">Outer membrane protein beta-barrel domain-containing protein</fullName>
    </recommendedName>
</protein>
<sequence>MLAGVPIVPAFGQTRSLQPSGAVLDVGIRLQQSINLYAENGITAHYTNPKLAHQRLYVGFSYVTSRLGSALGSNAIKQDNVLLSASYYFWMKRQIRPVIKANVGYFAASYGAEVFSELPNTSLLASPEVGFAYCPAFPLKINASVGFNLLTGNGMTGPGTLYPVFVQTSITWNLLNN</sequence>
<proteinExistence type="predicted"/>
<gene>
    <name evidence="1" type="ORF">F7231_02495</name>
</gene>